<proteinExistence type="predicted"/>
<feature type="chain" id="PRO_5025349924" evidence="2">
    <location>
        <begin position="27"/>
        <end position="152"/>
    </location>
</feature>
<evidence type="ECO:0000313" key="3">
    <source>
        <dbReference type="EMBL" id="NBJ60140.1"/>
    </source>
</evidence>
<evidence type="ECO:0000256" key="1">
    <source>
        <dbReference type="SAM" id="MobiDB-lite"/>
    </source>
</evidence>
<feature type="region of interest" description="Disordered" evidence="1">
    <location>
        <begin position="124"/>
        <end position="152"/>
    </location>
</feature>
<dbReference type="AlphaFoldDB" id="A0A6B2EEK0"/>
<reference evidence="3" key="1">
    <citation type="submission" date="2019-10" db="EMBL/GenBank/DDBJ databases">
        <title>Short sand fly seasons in Tbilisi, Georgia, hinder development of host immunity to saliva of the visceral leishmaniasis vector Phlebotomus kandelakii.</title>
        <authorList>
            <person name="Oliveira F."/>
            <person name="Giorgobiani E."/>
            <person name="Guimaraes-Costa A.B."/>
            <person name="Abdeladhim M."/>
            <person name="Oristian J."/>
            <person name="Tskhvaradze L."/>
            <person name="Tsertsvadze N."/>
            <person name="Zakalashvili M."/>
            <person name="Valenzuela J.G."/>
            <person name="Kamhawi S."/>
        </authorList>
    </citation>
    <scope>NUCLEOTIDE SEQUENCE</scope>
    <source>
        <strain evidence="3">Wild-capture in Tbilisi</strain>
        <tissue evidence="3">Salivary glands</tissue>
    </source>
</reference>
<feature type="region of interest" description="Disordered" evidence="1">
    <location>
        <begin position="55"/>
        <end position="85"/>
    </location>
</feature>
<keyword evidence="2" id="KW-0732">Signal</keyword>
<accession>A0A6B2EEK0</accession>
<protein>
    <submittedName>
        <fullName evidence="3">Putative secreted protein</fullName>
    </submittedName>
</protein>
<dbReference type="EMBL" id="GIFK01002437">
    <property type="protein sequence ID" value="NBJ60140.1"/>
    <property type="molecule type" value="Transcribed_RNA"/>
</dbReference>
<evidence type="ECO:0000256" key="2">
    <source>
        <dbReference type="SAM" id="SignalP"/>
    </source>
</evidence>
<organism evidence="3">
    <name type="scientific">Phlebotomus kandelakii</name>
    <dbReference type="NCBI Taxonomy" id="1109342"/>
    <lineage>
        <taxon>Eukaryota</taxon>
        <taxon>Metazoa</taxon>
        <taxon>Ecdysozoa</taxon>
        <taxon>Arthropoda</taxon>
        <taxon>Hexapoda</taxon>
        <taxon>Insecta</taxon>
        <taxon>Pterygota</taxon>
        <taxon>Neoptera</taxon>
        <taxon>Endopterygota</taxon>
        <taxon>Diptera</taxon>
        <taxon>Nematocera</taxon>
        <taxon>Psychodoidea</taxon>
        <taxon>Psychodidae</taxon>
        <taxon>Phlebotomus</taxon>
        <taxon>Larroussius</taxon>
    </lineage>
</organism>
<feature type="signal peptide" evidence="2">
    <location>
        <begin position="1"/>
        <end position="26"/>
    </location>
</feature>
<name>A0A6B2EEK0_9DIPT</name>
<feature type="compositionally biased region" description="Acidic residues" evidence="1">
    <location>
        <begin position="143"/>
        <end position="152"/>
    </location>
</feature>
<sequence>MDNMEYRYVLLYLTVIHLTLTVSISAAPTTEVPYTHDTSNGVSENKSRVDVTQIPSTAAPHNLSSQATPGAGRVQKKATDGKFAHETTTQSIADVTVVSEGGSDPYVSEAPRVVNNLLTTILYPSTSGGSVETEGRAVTEQPSTEEDVEKWK</sequence>